<proteinExistence type="predicted"/>
<dbReference type="EMBL" id="JBIGHV010000013">
    <property type="protein sequence ID" value="MFG6433583.1"/>
    <property type="molecule type" value="Genomic_DNA"/>
</dbReference>
<accession>A0ABW7FDT0</accession>
<evidence type="ECO:0000313" key="2">
    <source>
        <dbReference type="Proteomes" id="UP001606210"/>
    </source>
</evidence>
<reference evidence="1 2" key="1">
    <citation type="submission" date="2024-08" db="EMBL/GenBank/DDBJ databases">
        <authorList>
            <person name="Lu H."/>
        </authorList>
    </citation>
    <scope>NUCLEOTIDE SEQUENCE [LARGE SCALE GENOMIC DNA]</scope>
    <source>
        <strain evidence="1 2">LYH14W</strain>
    </source>
</reference>
<keyword evidence="2" id="KW-1185">Reference proteome</keyword>
<name>A0ABW7FDT0_9BURK</name>
<organism evidence="1 2">
    <name type="scientific">Pelomonas parva</name>
    <dbReference type="NCBI Taxonomy" id="3299032"/>
    <lineage>
        <taxon>Bacteria</taxon>
        <taxon>Pseudomonadati</taxon>
        <taxon>Pseudomonadota</taxon>
        <taxon>Betaproteobacteria</taxon>
        <taxon>Burkholderiales</taxon>
        <taxon>Sphaerotilaceae</taxon>
        <taxon>Roseateles</taxon>
    </lineage>
</organism>
<dbReference type="RefSeq" id="WP_394484434.1">
    <property type="nucleotide sequence ID" value="NZ_JBIGHV010000013.1"/>
</dbReference>
<dbReference type="Proteomes" id="UP001606210">
    <property type="component" value="Unassembled WGS sequence"/>
</dbReference>
<gene>
    <name evidence="1" type="ORF">ACG00Y_26995</name>
</gene>
<comment type="caution">
    <text evidence="1">The sequence shown here is derived from an EMBL/GenBank/DDBJ whole genome shotgun (WGS) entry which is preliminary data.</text>
</comment>
<sequence>MVIDHPKEAALLSYALELAAACSVQFHAHVSGMILDILAGEYSWSDIKLHESLGEVAMFKEESPADTPIKLPVGVEVLQVTPALVDMAFAEIAHRVKWDIVMAKHRDANKFIGTIFRHGNVSDEPPAQH</sequence>
<protein>
    <submittedName>
        <fullName evidence="1">Uncharacterized protein</fullName>
    </submittedName>
</protein>
<evidence type="ECO:0000313" key="1">
    <source>
        <dbReference type="EMBL" id="MFG6433583.1"/>
    </source>
</evidence>